<keyword evidence="1" id="KW-0812">Transmembrane</keyword>
<dbReference type="EMBL" id="LIAE01007377">
    <property type="protein sequence ID" value="PAV79703.1"/>
    <property type="molecule type" value="Genomic_DNA"/>
</dbReference>
<keyword evidence="3" id="KW-1185">Reference proteome</keyword>
<evidence type="ECO:0000256" key="1">
    <source>
        <dbReference type="SAM" id="Phobius"/>
    </source>
</evidence>
<sequence>MIERYGRLLKRSPQLFLRFHRQKSELWERIKDNVFMIDKENFCPEFIQRAHNWDKIPNDKWLLIYRDKAWSNIYFWTSWGIPLIIVMSAGIIWDIAMHPKHQRFDISNKIVADYNEAGVLVYIPLLGMCLMPLVLCRAQQMRLFRIYQNRADPDVYVAIVPKFVVFQGKMPFDRMKTGFDYMEDELPETQRFLYNFAFGNAKIDKRRFSISPEYFREFNYKSYMFSETSLKPKTDVMD</sequence>
<keyword evidence="1" id="KW-1133">Transmembrane helix</keyword>
<protein>
    <recommendedName>
        <fullName evidence="4">Transmembrane protein</fullName>
    </recommendedName>
</protein>
<organism evidence="2 3">
    <name type="scientific">Diploscapter pachys</name>
    <dbReference type="NCBI Taxonomy" id="2018661"/>
    <lineage>
        <taxon>Eukaryota</taxon>
        <taxon>Metazoa</taxon>
        <taxon>Ecdysozoa</taxon>
        <taxon>Nematoda</taxon>
        <taxon>Chromadorea</taxon>
        <taxon>Rhabditida</taxon>
        <taxon>Rhabditina</taxon>
        <taxon>Rhabditomorpha</taxon>
        <taxon>Rhabditoidea</taxon>
        <taxon>Rhabditidae</taxon>
        <taxon>Diploscapter</taxon>
    </lineage>
</organism>
<evidence type="ECO:0000313" key="3">
    <source>
        <dbReference type="Proteomes" id="UP000218231"/>
    </source>
</evidence>
<reference evidence="2 3" key="1">
    <citation type="journal article" date="2017" name="Curr. Biol.">
        <title>Genome architecture and evolution of a unichromosomal asexual nematode.</title>
        <authorList>
            <person name="Fradin H."/>
            <person name="Zegar C."/>
            <person name="Gutwein M."/>
            <person name="Lucas J."/>
            <person name="Kovtun M."/>
            <person name="Corcoran D."/>
            <person name="Baugh L.R."/>
            <person name="Kiontke K."/>
            <person name="Gunsalus K."/>
            <person name="Fitch D.H."/>
            <person name="Piano F."/>
        </authorList>
    </citation>
    <scope>NUCLEOTIDE SEQUENCE [LARGE SCALE GENOMIC DNA]</scope>
    <source>
        <strain evidence="2">PF1309</strain>
    </source>
</reference>
<dbReference type="OrthoDB" id="5840914at2759"/>
<evidence type="ECO:0008006" key="4">
    <source>
        <dbReference type="Google" id="ProtNLM"/>
    </source>
</evidence>
<comment type="caution">
    <text evidence="2">The sequence shown here is derived from an EMBL/GenBank/DDBJ whole genome shotgun (WGS) entry which is preliminary data.</text>
</comment>
<feature type="transmembrane region" description="Helical" evidence="1">
    <location>
        <begin position="117"/>
        <end position="136"/>
    </location>
</feature>
<name>A0A2A2L0S9_9BILA</name>
<feature type="transmembrane region" description="Helical" evidence="1">
    <location>
        <begin position="73"/>
        <end position="97"/>
    </location>
</feature>
<proteinExistence type="predicted"/>
<dbReference type="AlphaFoldDB" id="A0A2A2L0S9"/>
<keyword evidence="1" id="KW-0472">Membrane</keyword>
<dbReference type="STRING" id="2018661.A0A2A2L0S9"/>
<evidence type="ECO:0000313" key="2">
    <source>
        <dbReference type="EMBL" id="PAV79703.1"/>
    </source>
</evidence>
<gene>
    <name evidence="2" type="ORF">WR25_19084</name>
</gene>
<dbReference type="Proteomes" id="UP000218231">
    <property type="component" value="Unassembled WGS sequence"/>
</dbReference>
<accession>A0A2A2L0S9</accession>